<keyword evidence="3" id="KW-0175">Coiled coil</keyword>
<sequence>MDLILSIGKLVINVTNTYKAVGNDARDLVKAFDGISGKVRACKEICNKIRSGKLSSLTSNRHSELCESLKRCKKTLLEAKRMGKKINGSRIRKLLQIMKADDLKRLLNNLQARRDELSGVLQDIQLDVTLHMQKDFEALPERLVRKKVPAQEIPASAPRSVSKSLLEGEYIDTRDKGGHTALHNACDMEQKDNGSLVALLLKYKANPEFITEGLCNNSLHISAANNHVEGIKAIKRSVIRRERKSVVKPGEGGRMDEVRQKSGFHRRELDKERWKDLLQRGNRGWMNPLHMAASTASAGATDFLVRELRKVGLRKDLINEKDKEGRTPLVVLVQTYRNWEKETRDSRRKEVWKTAKALVRAGADPSIPDKHGKTAARILATLERKESEGQEQKT</sequence>
<dbReference type="PANTHER" id="PTHR24198:SF165">
    <property type="entry name" value="ANKYRIN REPEAT-CONTAINING PROTEIN-RELATED"/>
    <property type="match status" value="1"/>
</dbReference>
<evidence type="ECO:0000256" key="1">
    <source>
        <dbReference type="ARBA" id="ARBA00022737"/>
    </source>
</evidence>
<evidence type="ECO:0000256" key="2">
    <source>
        <dbReference type="ARBA" id="ARBA00023043"/>
    </source>
</evidence>
<comment type="caution">
    <text evidence="4">The sequence shown here is derived from an EMBL/GenBank/DDBJ whole genome shotgun (WGS) entry which is preliminary data.</text>
</comment>
<evidence type="ECO:0000313" key="4">
    <source>
        <dbReference type="EMBL" id="KAK4199316.1"/>
    </source>
</evidence>
<dbReference type="AlphaFoldDB" id="A0AAN6XFI9"/>
<dbReference type="Gene3D" id="1.25.40.20">
    <property type="entry name" value="Ankyrin repeat-containing domain"/>
    <property type="match status" value="2"/>
</dbReference>
<dbReference type="Pfam" id="PF00023">
    <property type="entry name" value="Ank"/>
    <property type="match status" value="1"/>
</dbReference>
<dbReference type="PANTHER" id="PTHR24198">
    <property type="entry name" value="ANKYRIN REPEAT AND PROTEIN KINASE DOMAIN-CONTAINING PROTEIN"/>
    <property type="match status" value="1"/>
</dbReference>
<dbReference type="InterPro" id="IPR002110">
    <property type="entry name" value="Ankyrin_rpt"/>
</dbReference>
<evidence type="ECO:0000313" key="5">
    <source>
        <dbReference type="Proteomes" id="UP001303160"/>
    </source>
</evidence>
<dbReference type="Proteomes" id="UP001303160">
    <property type="component" value="Unassembled WGS sequence"/>
</dbReference>
<name>A0AAN6XFI9_9PEZI</name>
<keyword evidence="5" id="KW-1185">Reference proteome</keyword>
<accession>A0AAN6XFI9</accession>
<keyword evidence="1" id="KW-0677">Repeat</keyword>
<evidence type="ECO:0000256" key="3">
    <source>
        <dbReference type="SAM" id="Coils"/>
    </source>
</evidence>
<dbReference type="InterPro" id="IPR036770">
    <property type="entry name" value="Ankyrin_rpt-contain_sf"/>
</dbReference>
<feature type="coiled-coil region" evidence="3">
    <location>
        <begin position="100"/>
        <end position="127"/>
    </location>
</feature>
<dbReference type="SMART" id="SM00248">
    <property type="entry name" value="ANK"/>
    <property type="match status" value="4"/>
</dbReference>
<keyword evidence="2" id="KW-0040">ANK repeat</keyword>
<protein>
    <submittedName>
        <fullName evidence="4">Uncharacterized protein</fullName>
    </submittedName>
</protein>
<proteinExistence type="predicted"/>
<reference evidence="4" key="2">
    <citation type="submission" date="2023-05" db="EMBL/GenBank/DDBJ databases">
        <authorList>
            <consortium name="Lawrence Berkeley National Laboratory"/>
            <person name="Steindorff A."/>
            <person name="Hensen N."/>
            <person name="Bonometti L."/>
            <person name="Westerberg I."/>
            <person name="Brannstrom I.O."/>
            <person name="Guillou S."/>
            <person name="Cros-Aarteil S."/>
            <person name="Calhoun S."/>
            <person name="Haridas S."/>
            <person name="Kuo A."/>
            <person name="Mondo S."/>
            <person name="Pangilinan J."/>
            <person name="Riley R."/>
            <person name="Labutti K."/>
            <person name="Andreopoulos B."/>
            <person name="Lipzen A."/>
            <person name="Chen C."/>
            <person name="Yanf M."/>
            <person name="Daum C."/>
            <person name="Ng V."/>
            <person name="Clum A."/>
            <person name="Ohm R."/>
            <person name="Martin F."/>
            <person name="Silar P."/>
            <person name="Natvig D."/>
            <person name="Lalanne C."/>
            <person name="Gautier V."/>
            <person name="Ament-Velasquez S.L."/>
            <person name="Kruys A."/>
            <person name="Hutchinson M.I."/>
            <person name="Powell A.J."/>
            <person name="Barry K."/>
            <person name="Miller A.N."/>
            <person name="Grigoriev I.V."/>
            <person name="Debuchy R."/>
            <person name="Gladieux P."/>
            <person name="Thoren M.H."/>
            <person name="Johannesson H."/>
        </authorList>
    </citation>
    <scope>NUCLEOTIDE SEQUENCE</scope>
    <source>
        <strain evidence="4">CBS 315.58</strain>
    </source>
</reference>
<dbReference type="EMBL" id="MU863934">
    <property type="protein sequence ID" value="KAK4199316.1"/>
    <property type="molecule type" value="Genomic_DNA"/>
</dbReference>
<dbReference type="SUPFAM" id="SSF48403">
    <property type="entry name" value="Ankyrin repeat"/>
    <property type="match status" value="1"/>
</dbReference>
<organism evidence="4 5">
    <name type="scientific">Triangularia verruculosa</name>
    <dbReference type="NCBI Taxonomy" id="2587418"/>
    <lineage>
        <taxon>Eukaryota</taxon>
        <taxon>Fungi</taxon>
        <taxon>Dikarya</taxon>
        <taxon>Ascomycota</taxon>
        <taxon>Pezizomycotina</taxon>
        <taxon>Sordariomycetes</taxon>
        <taxon>Sordariomycetidae</taxon>
        <taxon>Sordariales</taxon>
        <taxon>Podosporaceae</taxon>
        <taxon>Triangularia</taxon>
    </lineage>
</organism>
<reference evidence="4" key="1">
    <citation type="journal article" date="2023" name="Mol. Phylogenet. Evol.">
        <title>Genome-scale phylogeny and comparative genomics of the fungal order Sordariales.</title>
        <authorList>
            <person name="Hensen N."/>
            <person name="Bonometti L."/>
            <person name="Westerberg I."/>
            <person name="Brannstrom I.O."/>
            <person name="Guillou S."/>
            <person name="Cros-Aarteil S."/>
            <person name="Calhoun S."/>
            <person name="Haridas S."/>
            <person name="Kuo A."/>
            <person name="Mondo S."/>
            <person name="Pangilinan J."/>
            <person name="Riley R."/>
            <person name="LaButti K."/>
            <person name="Andreopoulos B."/>
            <person name="Lipzen A."/>
            <person name="Chen C."/>
            <person name="Yan M."/>
            <person name="Daum C."/>
            <person name="Ng V."/>
            <person name="Clum A."/>
            <person name="Steindorff A."/>
            <person name="Ohm R.A."/>
            <person name="Martin F."/>
            <person name="Silar P."/>
            <person name="Natvig D.O."/>
            <person name="Lalanne C."/>
            <person name="Gautier V."/>
            <person name="Ament-Velasquez S.L."/>
            <person name="Kruys A."/>
            <person name="Hutchinson M.I."/>
            <person name="Powell A.J."/>
            <person name="Barry K."/>
            <person name="Miller A.N."/>
            <person name="Grigoriev I.V."/>
            <person name="Debuchy R."/>
            <person name="Gladieux P."/>
            <person name="Hiltunen Thoren M."/>
            <person name="Johannesson H."/>
        </authorList>
    </citation>
    <scope>NUCLEOTIDE SEQUENCE</scope>
    <source>
        <strain evidence="4">CBS 315.58</strain>
    </source>
</reference>
<gene>
    <name evidence="4" type="ORF">QBC40DRAFT_282286</name>
</gene>